<accession>A0ABR4D8R3</accession>
<dbReference type="EMBL" id="JAZGUE010000005">
    <property type="protein sequence ID" value="KAL2266753.1"/>
    <property type="molecule type" value="Genomic_DNA"/>
</dbReference>
<comment type="caution">
    <text evidence="1">The sequence shown here is derived from an EMBL/GenBank/DDBJ whole genome shotgun (WGS) entry which is preliminary data.</text>
</comment>
<organism evidence="1 2">
    <name type="scientific">Remersonia thermophila</name>
    <dbReference type="NCBI Taxonomy" id="72144"/>
    <lineage>
        <taxon>Eukaryota</taxon>
        <taxon>Fungi</taxon>
        <taxon>Dikarya</taxon>
        <taxon>Ascomycota</taxon>
        <taxon>Pezizomycotina</taxon>
        <taxon>Sordariomycetes</taxon>
        <taxon>Sordariomycetidae</taxon>
        <taxon>Sordariales</taxon>
        <taxon>Sordariales incertae sedis</taxon>
        <taxon>Remersonia</taxon>
    </lineage>
</organism>
<protein>
    <submittedName>
        <fullName evidence="1">Uncharacterized protein</fullName>
    </submittedName>
</protein>
<reference evidence="1 2" key="1">
    <citation type="journal article" date="2024" name="Commun. Biol.">
        <title>Comparative genomic analysis of thermophilic fungi reveals convergent evolutionary adaptations and gene losses.</title>
        <authorList>
            <person name="Steindorff A.S."/>
            <person name="Aguilar-Pontes M.V."/>
            <person name="Robinson A.J."/>
            <person name="Andreopoulos B."/>
            <person name="LaButti K."/>
            <person name="Kuo A."/>
            <person name="Mondo S."/>
            <person name="Riley R."/>
            <person name="Otillar R."/>
            <person name="Haridas S."/>
            <person name="Lipzen A."/>
            <person name="Grimwood J."/>
            <person name="Schmutz J."/>
            <person name="Clum A."/>
            <person name="Reid I.D."/>
            <person name="Moisan M.C."/>
            <person name="Butler G."/>
            <person name="Nguyen T.T.M."/>
            <person name="Dewar K."/>
            <person name="Conant G."/>
            <person name="Drula E."/>
            <person name="Henrissat B."/>
            <person name="Hansel C."/>
            <person name="Singer S."/>
            <person name="Hutchinson M.I."/>
            <person name="de Vries R.P."/>
            <person name="Natvig D.O."/>
            <person name="Powell A.J."/>
            <person name="Tsang A."/>
            <person name="Grigoriev I.V."/>
        </authorList>
    </citation>
    <scope>NUCLEOTIDE SEQUENCE [LARGE SCALE GENOMIC DNA]</scope>
    <source>
        <strain evidence="1 2">ATCC 22073</strain>
    </source>
</reference>
<name>A0ABR4D8R3_9PEZI</name>
<dbReference type="GeneID" id="98127424"/>
<evidence type="ECO:0000313" key="2">
    <source>
        <dbReference type="Proteomes" id="UP001600064"/>
    </source>
</evidence>
<gene>
    <name evidence="1" type="ORF">VTJ83DRAFT_6105</name>
</gene>
<keyword evidence="2" id="KW-1185">Reference proteome</keyword>
<sequence>MNRRYDQRNPPYNGSTYDALPCVSTAPYDSGCAPSQAMQPAGPSLGRMITSPPTSFTGQAPGTGTPLGANPSPLQGALSPPTSLWTASATTPIIEDLCVPPPPMAYPVPAALSAFPPVMPPMQHVYGMPRAAVYPAASAAGLLPTTGTMQGMPSARVVGSYPPYAATQQAAIHQEQQRRLLLQQQQREEQEQAQQQGWALGFPPQGYAPLGSLGTGYPNAVASTVGAAAGNGMMDVSSGCVGGGDAADGEMAPLTPVEEALRGLLSPDIGLAGI</sequence>
<proteinExistence type="predicted"/>
<dbReference type="RefSeq" id="XP_070865480.1">
    <property type="nucleotide sequence ID" value="XM_071012780.1"/>
</dbReference>
<evidence type="ECO:0000313" key="1">
    <source>
        <dbReference type="EMBL" id="KAL2266753.1"/>
    </source>
</evidence>
<dbReference type="Proteomes" id="UP001600064">
    <property type="component" value="Unassembled WGS sequence"/>
</dbReference>